<sequence>MDFLGHPDGIVGYGIASRRELTRAVRRHRPETVITTDFRETYGPGALNQADHIAVGWATIDAVRDAANRWIFPELDDEGLVPWHGVREVRAAGHGWPMMLEQ</sequence>
<gene>
    <name evidence="1" type="ORF">JOF55_003872</name>
</gene>
<reference evidence="1" key="1">
    <citation type="submission" date="2023-07" db="EMBL/GenBank/DDBJ databases">
        <title>Sequencing the genomes of 1000 actinobacteria strains.</title>
        <authorList>
            <person name="Klenk H.-P."/>
        </authorList>
    </citation>
    <scope>NUCLEOTIDE SEQUENCE</scope>
    <source>
        <strain evidence="1">DSM 45977</strain>
    </source>
</reference>
<dbReference type="Gene3D" id="3.40.50.10320">
    <property type="entry name" value="LmbE-like"/>
    <property type="match status" value="1"/>
</dbReference>
<proteinExistence type="predicted"/>
<name>A0AAE3ZGX5_9ACTN</name>
<organism evidence="1 2">
    <name type="scientific">Haloactinomyces albus</name>
    <dbReference type="NCBI Taxonomy" id="1352928"/>
    <lineage>
        <taxon>Bacteria</taxon>
        <taxon>Bacillati</taxon>
        <taxon>Actinomycetota</taxon>
        <taxon>Actinomycetes</taxon>
        <taxon>Actinopolysporales</taxon>
        <taxon>Actinopolysporaceae</taxon>
        <taxon>Haloactinomyces</taxon>
    </lineage>
</organism>
<dbReference type="Proteomes" id="UP001180845">
    <property type="component" value="Unassembled WGS sequence"/>
</dbReference>
<evidence type="ECO:0000313" key="1">
    <source>
        <dbReference type="EMBL" id="MDR7303691.1"/>
    </source>
</evidence>
<keyword evidence="2" id="KW-1185">Reference proteome</keyword>
<dbReference type="InterPro" id="IPR024078">
    <property type="entry name" value="LmbE-like_dom_sf"/>
</dbReference>
<dbReference type="EMBL" id="JAVDXW010000001">
    <property type="protein sequence ID" value="MDR7303691.1"/>
    <property type="molecule type" value="Genomic_DNA"/>
</dbReference>
<accession>A0AAE3ZGX5</accession>
<protein>
    <submittedName>
        <fullName evidence="1">LmbE family N-acetylglucosaminyl deacetylase</fullName>
    </submittedName>
</protein>
<dbReference type="SUPFAM" id="SSF102588">
    <property type="entry name" value="LmbE-like"/>
    <property type="match status" value="1"/>
</dbReference>
<dbReference type="AlphaFoldDB" id="A0AAE3ZGX5"/>
<evidence type="ECO:0000313" key="2">
    <source>
        <dbReference type="Proteomes" id="UP001180845"/>
    </source>
</evidence>
<comment type="caution">
    <text evidence="1">The sequence shown here is derived from an EMBL/GenBank/DDBJ whole genome shotgun (WGS) entry which is preliminary data.</text>
</comment>